<dbReference type="Pfam" id="PF01435">
    <property type="entry name" value="Peptidase_M48"/>
    <property type="match status" value="1"/>
</dbReference>
<keyword evidence="11" id="KW-1185">Reference proteome</keyword>
<organism evidence="10 11">
    <name type="scientific">Noviherbaspirillum aridicola</name>
    <dbReference type="NCBI Taxonomy" id="2849687"/>
    <lineage>
        <taxon>Bacteria</taxon>
        <taxon>Pseudomonadati</taxon>
        <taxon>Pseudomonadota</taxon>
        <taxon>Betaproteobacteria</taxon>
        <taxon>Burkholderiales</taxon>
        <taxon>Oxalobacteraceae</taxon>
        <taxon>Noviherbaspirillum</taxon>
    </lineage>
</organism>
<feature type="compositionally biased region" description="Basic residues" evidence="7">
    <location>
        <begin position="240"/>
        <end position="249"/>
    </location>
</feature>
<dbReference type="Proteomes" id="UP000887222">
    <property type="component" value="Unassembled WGS sequence"/>
</dbReference>
<dbReference type="EMBL" id="BPMK01000007">
    <property type="protein sequence ID" value="GIZ51790.1"/>
    <property type="molecule type" value="Genomic_DNA"/>
</dbReference>
<evidence type="ECO:0000256" key="6">
    <source>
        <dbReference type="RuleBase" id="RU003983"/>
    </source>
</evidence>
<feature type="signal peptide" evidence="8">
    <location>
        <begin position="1"/>
        <end position="20"/>
    </location>
</feature>
<evidence type="ECO:0000313" key="10">
    <source>
        <dbReference type="EMBL" id="GIZ51790.1"/>
    </source>
</evidence>
<dbReference type="PANTHER" id="PTHR22726">
    <property type="entry name" value="METALLOENDOPEPTIDASE OMA1"/>
    <property type="match status" value="1"/>
</dbReference>
<evidence type="ECO:0000313" key="11">
    <source>
        <dbReference type="Proteomes" id="UP000887222"/>
    </source>
</evidence>
<keyword evidence="4 6" id="KW-0862">Zinc</keyword>
<feature type="chain" id="PRO_5045633663" evidence="8">
    <location>
        <begin position="21"/>
        <end position="249"/>
    </location>
</feature>
<evidence type="ECO:0000256" key="1">
    <source>
        <dbReference type="ARBA" id="ARBA00022670"/>
    </source>
</evidence>
<comment type="caution">
    <text evidence="10">The sequence shown here is derived from an EMBL/GenBank/DDBJ whole genome shotgun (WGS) entry which is preliminary data.</text>
</comment>
<comment type="similarity">
    <text evidence="6">Belongs to the peptidase M48 family.</text>
</comment>
<evidence type="ECO:0000256" key="2">
    <source>
        <dbReference type="ARBA" id="ARBA00022723"/>
    </source>
</evidence>
<sequence>MRSELRQALAILLAVLPATAAAEAWGLFEAARDVVGAATLREQDILGAARRAVQQKDQAQQVAADASPHARRLQALTAAHAGEDGLSLNFKAYQSSSPAVFAAADGSIRLTSALMDQLDDDELRAVIGHQIGHVSLGHSMSALRTAYLGSAARNLAGGAAGTQGYAAGTAARELGDVLEQALRSQFSQAQEQAAGDYAAAFLNRHRYPVEAMERAERKLARQGGRHGTSPYHPDPVVSQGRRRLRPEGM</sequence>
<keyword evidence="3 6" id="KW-0378">Hydrolase</keyword>
<evidence type="ECO:0000256" key="4">
    <source>
        <dbReference type="ARBA" id="ARBA00022833"/>
    </source>
</evidence>
<evidence type="ECO:0000256" key="7">
    <source>
        <dbReference type="SAM" id="MobiDB-lite"/>
    </source>
</evidence>
<evidence type="ECO:0000259" key="9">
    <source>
        <dbReference type="Pfam" id="PF01435"/>
    </source>
</evidence>
<dbReference type="RefSeq" id="WP_220807955.1">
    <property type="nucleotide sequence ID" value="NZ_BPMK01000007.1"/>
</dbReference>
<keyword evidence="8" id="KW-0732">Signal</keyword>
<dbReference type="PANTHER" id="PTHR22726:SF8">
    <property type="entry name" value="METALLOPROTEASE YCAL"/>
    <property type="match status" value="1"/>
</dbReference>
<proteinExistence type="inferred from homology"/>
<keyword evidence="5 6" id="KW-0482">Metalloprotease</keyword>
<reference evidence="10 11" key="1">
    <citation type="journal article" date="2022" name="Int. J. Syst. Evol. Microbiol.">
        <title>Noviherbaspirillum aridicola sp. nov., isolated from an arid soil in Pakistan.</title>
        <authorList>
            <person name="Khan I.U."/>
            <person name="Saqib M."/>
            <person name="Amin A."/>
            <person name="Hussain F."/>
            <person name="Li L."/>
            <person name="Liu Y.H."/>
            <person name="Fang B.Z."/>
            <person name="Ahmed I."/>
            <person name="Li W.J."/>
        </authorList>
    </citation>
    <scope>NUCLEOTIDE SEQUENCE [LARGE SCALE GENOMIC DNA]</scope>
    <source>
        <strain evidence="10 11">NCCP-691</strain>
    </source>
</reference>
<dbReference type="InterPro" id="IPR051156">
    <property type="entry name" value="Mito/Outer_Membr_Metalloprot"/>
</dbReference>
<feature type="domain" description="Peptidase M48" evidence="9">
    <location>
        <begin position="89"/>
        <end position="213"/>
    </location>
</feature>
<protein>
    <submittedName>
        <fullName evidence="10">Lipoprotein</fullName>
    </submittedName>
</protein>
<keyword evidence="1 6" id="KW-0645">Protease</keyword>
<accession>A0ABQ4Q4S4</accession>
<keyword evidence="10" id="KW-0449">Lipoprotein</keyword>
<gene>
    <name evidence="10" type="ORF">NCCP691_18040</name>
</gene>
<dbReference type="Gene3D" id="3.30.2010.10">
    <property type="entry name" value="Metalloproteases ('zincins'), catalytic domain"/>
    <property type="match status" value="1"/>
</dbReference>
<name>A0ABQ4Q4S4_9BURK</name>
<dbReference type="InterPro" id="IPR001915">
    <property type="entry name" value="Peptidase_M48"/>
</dbReference>
<keyword evidence="2" id="KW-0479">Metal-binding</keyword>
<feature type="region of interest" description="Disordered" evidence="7">
    <location>
        <begin position="219"/>
        <end position="249"/>
    </location>
</feature>
<evidence type="ECO:0000256" key="8">
    <source>
        <dbReference type="SAM" id="SignalP"/>
    </source>
</evidence>
<evidence type="ECO:0000256" key="5">
    <source>
        <dbReference type="ARBA" id="ARBA00023049"/>
    </source>
</evidence>
<comment type="cofactor">
    <cofactor evidence="6">
        <name>Zn(2+)</name>
        <dbReference type="ChEBI" id="CHEBI:29105"/>
    </cofactor>
    <text evidence="6">Binds 1 zinc ion per subunit.</text>
</comment>
<evidence type="ECO:0000256" key="3">
    <source>
        <dbReference type="ARBA" id="ARBA00022801"/>
    </source>
</evidence>